<dbReference type="AlphaFoldDB" id="A0A2M7TCB7"/>
<gene>
    <name evidence="2" type="ORF">COY34_01880</name>
</gene>
<keyword evidence="1" id="KW-1133">Transmembrane helix</keyword>
<comment type="caution">
    <text evidence="2">The sequence shown here is derived from an EMBL/GenBank/DDBJ whole genome shotgun (WGS) entry which is preliminary data.</text>
</comment>
<evidence type="ECO:0000313" key="3">
    <source>
        <dbReference type="Proteomes" id="UP000230970"/>
    </source>
</evidence>
<organism evidence="2 3">
    <name type="scientific">candidate division WWE3 bacterium CG_4_10_14_0_2_um_filter_42_8</name>
    <dbReference type="NCBI Taxonomy" id="1975074"/>
    <lineage>
        <taxon>Bacteria</taxon>
        <taxon>Katanobacteria</taxon>
    </lineage>
</organism>
<feature type="transmembrane region" description="Helical" evidence="1">
    <location>
        <begin position="75"/>
        <end position="95"/>
    </location>
</feature>
<feature type="non-terminal residue" evidence="2">
    <location>
        <position position="1"/>
    </location>
</feature>
<keyword evidence="1" id="KW-0812">Transmembrane</keyword>
<proteinExistence type="predicted"/>
<feature type="transmembrane region" description="Helical" evidence="1">
    <location>
        <begin position="7"/>
        <end position="30"/>
    </location>
</feature>
<protein>
    <submittedName>
        <fullName evidence="2">Uncharacterized protein</fullName>
    </submittedName>
</protein>
<dbReference type="Proteomes" id="UP000230970">
    <property type="component" value="Unassembled WGS sequence"/>
</dbReference>
<sequence length="102" mass="11758">TFGKFGYLVVADFIHLFSLSIVHFCSNLLFLVLTPFIIVLPNLFSVIPGSLFVIPDLIGPARRIRQPAEKERINSYFFVSTFDFLLLIFDLFYVYSFPLSLE</sequence>
<dbReference type="EMBL" id="PFNJ01000045">
    <property type="protein sequence ID" value="PIZ42937.1"/>
    <property type="molecule type" value="Genomic_DNA"/>
</dbReference>
<name>A0A2M7TCB7_UNCKA</name>
<reference evidence="3" key="1">
    <citation type="submission" date="2017-09" db="EMBL/GenBank/DDBJ databases">
        <title>Depth-based differentiation of microbial function through sediment-hosted aquifers and enrichment of novel symbionts in the deep terrestrial subsurface.</title>
        <authorList>
            <person name="Probst A.J."/>
            <person name="Ladd B."/>
            <person name="Jarett J.K."/>
            <person name="Geller-Mcgrath D.E."/>
            <person name="Sieber C.M.K."/>
            <person name="Emerson J.B."/>
            <person name="Anantharaman K."/>
            <person name="Thomas B.C."/>
            <person name="Malmstrom R."/>
            <person name="Stieglmeier M."/>
            <person name="Klingl A."/>
            <person name="Woyke T."/>
            <person name="Ryan C.M."/>
            <person name="Banfield J.F."/>
        </authorList>
    </citation>
    <scope>NUCLEOTIDE SEQUENCE [LARGE SCALE GENOMIC DNA]</scope>
</reference>
<accession>A0A2M7TCB7</accession>
<evidence type="ECO:0000313" key="2">
    <source>
        <dbReference type="EMBL" id="PIZ42937.1"/>
    </source>
</evidence>
<keyword evidence="1" id="KW-0472">Membrane</keyword>
<evidence type="ECO:0000256" key="1">
    <source>
        <dbReference type="SAM" id="Phobius"/>
    </source>
</evidence>
<feature type="transmembrane region" description="Helical" evidence="1">
    <location>
        <begin position="36"/>
        <end position="54"/>
    </location>
</feature>